<dbReference type="Proteomes" id="UP000230869">
    <property type="component" value="Unassembled WGS sequence"/>
</dbReference>
<dbReference type="EMBL" id="PCWW01000009">
    <property type="protein sequence ID" value="PIR13953.1"/>
    <property type="molecule type" value="Genomic_DNA"/>
</dbReference>
<evidence type="ECO:0000313" key="2">
    <source>
        <dbReference type="EMBL" id="PIR13953.1"/>
    </source>
</evidence>
<accession>A0A2M6KA94</accession>
<reference evidence="2 3" key="1">
    <citation type="submission" date="2017-09" db="EMBL/GenBank/DDBJ databases">
        <title>Depth-based differentiation of microbial function through sediment-hosted aquifers and enrichment of novel symbionts in the deep terrestrial subsurface.</title>
        <authorList>
            <person name="Probst A.J."/>
            <person name="Ladd B."/>
            <person name="Jarett J.K."/>
            <person name="Geller-Mcgrath D.E."/>
            <person name="Sieber C.M."/>
            <person name="Emerson J.B."/>
            <person name="Anantharaman K."/>
            <person name="Thomas B.C."/>
            <person name="Malmstrom R."/>
            <person name="Stieglmeier M."/>
            <person name="Klingl A."/>
            <person name="Woyke T."/>
            <person name="Ryan C.M."/>
            <person name="Banfield J.F."/>
        </authorList>
    </citation>
    <scope>NUCLEOTIDE SEQUENCE [LARGE SCALE GENOMIC DNA]</scope>
    <source>
        <strain evidence="2">CG11_big_fil_rev_8_21_14_0_20_39_10</strain>
    </source>
</reference>
<feature type="signal peptide" evidence="1">
    <location>
        <begin position="1"/>
        <end position="25"/>
    </location>
</feature>
<evidence type="ECO:0000313" key="3">
    <source>
        <dbReference type="Proteomes" id="UP000230869"/>
    </source>
</evidence>
<dbReference type="AlphaFoldDB" id="A0A2M6KA94"/>
<name>A0A2M6KA94_9BACT</name>
<keyword evidence="1" id="KW-0732">Signal</keyword>
<protein>
    <submittedName>
        <fullName evidence="2">Uncharacterized protein</fullName>
    </submittedName>
</protein>
<gene>
    <name evidence="2" type="ORF">COV49_00425</name>
</gene>
<comment type="caution">
    <text evidence="2">The sequence shown here is derived from an EMBL/GenBank/DDBJ whole genome shotgun (WGS) entry which is preliminary data.</text>
</comment>
<feature type="chain" id="PRO_5014753417" evidence="1">
    <location>
        <begin position="26"/>
        <end position="486"/>
    </location>
</feature>
<organism evidence="2 3">
    <name type="scientific">Candidatus Falkowbacteria bacterium CG11_big_fil_rev_8_21_14_0_20_39_10</name>
    <dbReference type="NCBI Taxonomy" id="1974570"/>
    <lineage>
        <taxon>Bacteria</taxon>
        <taxon>Candidatus Falkowiibacteriota</taxon>
    </lineage>
</organism>
<proteinExistence type="predicted"/>
<evidence type="ECO:0000256" key="1">
    <source>
        <dbReference type="SAM" id="SignalP"/>
    </source>
</evidence>
<sequence length="486" mass="54403">MNKNKFFFVLLLSAFCFLLSAAAKADDNFDPNYIISDFEMLDYDSMSLAEITEFLQDKGSYLATYITENAYGTKKSAAEIIYDAAVNNYDCDDVALSDEATEAERKIKCRPITTVSPKFLLVLLQKEMSLIEDSSPKQSQLDWATGYGCPDGVACNSRWQGFGKQVNSAALQFKDYLDNPRLYTYKAGGSYTFTNLYSTTAQGSVSVIPANQATAALYNYTPHVYNGNYNFYKLWQRYFTRSYSDGSLLQAEGESGVWLIEDGKKRPFLTKGALTSRFDENKIIIVNKSDIDAYVKGAPIKFSNYSLIRSPRGTIFLLVDDKRRGLASSEAFRNIGFNPEEVMDASWEDINAYQEGAPITATSTYPTGALLQNKKTGGVYWVSEGEKAPLLDAIFLKTKFKNKNIIPVTPEELESYATVDPCLYGDGELVKSPISSAVYLIADGKKHPFLSGEIFEDMGYKWKNIITISPKVLYLYEEGEFIANKQ</sequence>